<evidence type="ECO:0000313" key="3">
    <source>
        <dbReference type="Proteomes" id="UP000188354"/>
    </source>
</evidence>
<proteinExistence type="predicted"/>
<protein>
    <submittedName>
        <fullName evidence="2">Uncharacterized protein</fullName>
    </submittedName>
</protein>
<sequence length="291" mass="32711">MAGNGRVPSPLQPLSFYSYDRPNQSYRRVVADSTFPVTISVCNGIKLFFTITNHSLSIISPNDNEPYLHHLNNDHHNNAPQNSVPHYNNGLQHHNSNGAQHHDSNGAQYHDHNGAEDGFLFLDMNHFLNINGAQDEILFLSDQNNNGAQDNDLIHEEEDDDDDEEEDEEGDIEFHALVLPHLPALPAYIHITSNNRTFALLVTVNNTIHVINQALPIFPPHNNDGNYHVINKPIAPPFSMAILFNRANNNTFIDIRIEIDGNNSIIIRANSRIGTTDWAALIDFMPAHPYP</sequence>
<feature type="compositionally biased region" description="Acidic residues" evidence="1">
    <location>
        <begin position="155"/>
        <end position="170"/>
    </location>
</feature>
<dbReference type="AlphaFoldDB" id="A0A4P1QXP7"/>
<evidence type="ECO:0000256" key="1">
    <source>
        <dbReference type="SAM" id="MobiDB-lite"/>
    </source>
</evidence>
<accession>A0A4P1QXP7</accession>
<reference evidence="2 3" key="1">
    <citation type="journal article" date="2017" name="Plant Biotechnol. J.">
        <title>A comprehensive draft genome sequence for lupin (Lupinus angustifolius), an emerging health food: insights into plant-microbe interactions and legume evolution.</title>
        <authorList>
            <person name="Hane J.K."/>
            <person name="Ming Y."/>
            <person name="Kamphuis L.G."/>
            <person name="Nelson M.N."/>
            <person name="Garg G."/>
            <person name="Atkins C.A."/>
            <person name="Bayer P.E."/>
            <person name="Bravo A."/>
            <person name="Bringans S."/>
            <person name="Cannon S."/>
            <person name="Edwards D."/>
            <person name="Foley R."/>
            <person name="Gao L.L."/>
            <person name="Harrison M.J."/>
            <person name="Huang W."/>
            <person name="Hurgobin B."/>
            <person name="Li S."/>
            <person name="Liu C.W."/>
            <person name="McGrath A."/>
            <person name="Morahan G."/>
            <person name="Murray J."/>
            <person name="Weller J."/>
            <person name="Jian J."/>
            <person name="Singh K.B."/>
        </authorList>
    </citation>
    <scope>NUCLEOTIDE SEQUENCE [LARGE SCALE GENOMIC DNA]</scope>
    <source>
        <strain evidence="3">cv. Tanjil</strain>
        <tissue evidence="2">Whole plant</tissue>
    </source>
</reference>
<dbReference type="Gramene" id="OIV97306">
    <property type="protein sequence ID" value="OIV97306"/>
    <property type="gene ID" value="TanjilG_07058"/>
</dbReference>
<dbReference type="EMBL" id="CM007375">
    <property type="protein sequence ID" value="OIV97306.1"/>
    <property type="molecule type" value="Genomic_DNA"/>
</dbReference>
<dbReference type="Proteomes" id="UP000188354">
    <property type="component" value="Chromosome LG15"/>
</dbReference>
<name>A0A4P1QXP7_LUPAN</name>
<organism evidence="2 3">
    <name type="scientific">Lupinus angustifolius</name>
    <name type="common">Narrow-leaved blue lupine</name>
    <dbReference type="NCBI Taxonomy" id="3871"/>
    <lineage>
        <taxon>Eukaryota</taxon>
        <taxon>Viridiplantae</taxon>
        <taxon>Streptophyta</taxon>
        <taxon>Embryophyta</taxon>
        <taxon>Tracheophyta</taxon>
        <taxon>Spermatophyta</taxon>
        <taxon>Magnoliopsida</taxon>
        <taxon>eudicotyledons</taxon>
        <taxon>Gunneridae</taxon>
        <taxon>Pentapetalae</taxon>
        <taxon>rosids</taxon>
        <taxon>fabids</taxon>
        <taxon>Fabales</taxon>
        <taxon>Fabaceae</taxon>
        <taxon>Papilionoideae</taxon>
        <taxon>50 kb inversion clade</taxon>
        <taxon>genistoids sensu lato</taxon>
        <taxon>core genistoids</taxon>
        <taxon>Genisteae</taxon>
        <taxon>Lupinus</taxon>
    </lineage>
</organism>
<keyword evidence="3" id="KW-1185">Reference proteome</keyword>
<feature type="region of interest" description="Disordered" evidence="1">
    <location>
        <begin position="148"/>
        <end position="170"/>
    </location>
</feature>
<evidence type="ECO:0000313" key="2">
    <source>
        <dbReference type="EMBL" id="OIV97306.1"/>
    </source>
</evidence>
<gene>
    <name evidence="2" type="ORF">TanjilG_07058</name>
</gene>